<dbReference type="NCBIfam" id="TIGR02469">
    <property type="entry name" value="CbiT"/>
    <property type="match status" value="1"/>
</dbReference>
<dbReference type="InterPro" id="IPR000878">
    <property type="entry name" value="4pyrrol_Mease"/>
</dbReference>
<dbReference type="InterPro" id="IPR014777">
    <property type="entry name" value="4pyrrole_Mease_sub1"/>
</dbReference>
<keyword evidence="5" id="KW-0949">S-adenosyl-L-methionine</keyword>
<dbReference type="PANTHER" id="PTHR43182:SF1">
    <property type="entry name" value="COBALT-PRECORRIN-7 C(5)-METHYLTRANSFERASE"/>
    <property type="match status" value="1"/>
</dbReference>
<dbReference type="InterPro" id="IPR014008">
    <property type="entry name" value="Cbl_synth_MTase_CbiT"/>
</dbReference>
<dbReference type="InterPro" id="IPR029063">
    <property type="entry name" value="SAM-dependent_MTases_sf"/>
</dbReference>
<dbReference type="NCBIfam" id="TIGR02467">
    <property type="entry name" value="CbiE"/>
    <property type="match status" value="1"/>
</dbReference>
<dbReference type="EMBL" id="BMLP01000004">
    <property type="protein sequence ID" value="GGO34187.1"/>
    <property type="molecule type" value="Genomic_DNA"/>
</dbReference>
<comment type="pathway">
    <text evidence="1">Cofactor biosynthesis; adenosylcobalamin biosynthesis.</text>
</comment>
<dbReference type="PANTHER" id="PTHR43182">
    <property type="entry name" value="COBALT-PRECORRIN-6B C(15)-METHYLTRANSFERASE (DECARBOXYLATING)"/>
    <property type="match status" value="1"/>
</dbReference>
<dbReference type="InterPro" id="IPR035996">
    <property type="entry name" value="4pyrrol_Methylase_sf"/>
</dbReference>
<organism evidence="7 8">
    <name type="scientific">Gemmobacter aquaticus</name>
    <dbReference type="NCBI Taxonomy" id="490185"/>
    <lineage>
        <taxon>Bacteria</taxon>
        <taxon>Pseudomonadati</taxon>
        <taxon>Pseudomonadota</taxon>
        <taxon>Alphaproteobacteria</taxon>
        <taxon>Rhodobacterales</taxon>
        <taxon>Paracoccaceae</taxon>
        <taxon>Gemmobacter</taxon>
    </lineage>
</organism>
<keyword evidence="3 7" id="KW-0489">Methyltransferase</keyword>
<evidence type="ECO:0000256" key="2">
    <source>
        <dbReference type="ARBA" id="ARBA00022573"/>
    </source>
</evidence>
<dbReference type="Pfam" id="PF00590">
    <property type="entry name" value="TP_methylase"/>
    <property type="match status" value="1"/>
</dbReference>
<dbReference type="RefSeq" id="WP_146287154.1">
    <property type="nucleotide sequence ID" value="NZ_BMLP01000004.1"/>
</dbReference>
<feature type="domain" description="Tetrapyrrole methylase" evidence="6">
    <location>
        <begin position="6"/>
        <end position="185"/>
    </location>
</feature>
<evidence type="ECO:0000313" key="8">
    <source>
        <dbReference type="Proteomes" id="UP000598196"/>
    </source>
</evidence>
<dbReference type="SUPFAM" id="SSF53790">
    <property type="entry name" value="Tetrapyrrole methylase"/>
    <property type="match status" value="1"/>
</dbReference>
<sequence length="387" mass="40851">MSDPWLTIIGLGEDGPEGLSPASRDALDRAEVIIGGPRHLALVGADARGVEWPVPFSTAPVLAARGRRVVALASGDPFWHGAGGSLMADLAPEEWTSHPAPSCFQLAANRMGWRLEETICLGLHAAPFARLRPVLHGGTRVLATLRDGGAVAKLGDWLRANGHAGAEVTVLERLGGPMERMRPFPAPDAGAPVMAAILGRDPGISRASGLPDDLFAHDGQITKRPVRALTLSALAPRAGEHLWDLGAGSGSISVEWCLAGGSASAVERRADRVTNIRANAEGFGLAHRLTAVDCATMDALDRLPEPDAVFIGGGVDEALIDRLWQRLRPGARMVANAVTLENEATLYAAHARHGGSLMRIDLATCGTLGSFRDWQAARPVVQWGVTR</sequence>
<reference evidence="7 8" key="1">
    <citation type="journal article" date="2014" name="Int. J. Syst. Evol. Microbiol.">
        <title>Complete genome sequence of Corynebacterium casei LMG S-19264T (=DSM 44701T), isolated from a smear-ripened cheese.</title>
        <authorList>
            <consortium name="US DOE Joint Genome Institute (JGI-PGF)"/>
            <person name="Walter F."/>
            <person name="Albersmeier A."/>
            <person name="Kalinowski J."/>
            <person name="Ruckert C."/>
        </authorList>
    </citation>
    <scope>NUCLEOTIDE SEQUENCE [LARGE SCALE GENOMIC DNA]</scope>
    <source>
        <strain evidence="7 8">CGMCC 1.7029</strain>
    </source>
</reference>
<evidence type="ECO:0000256" key="3">
    <source>
        <dbReference type="ARBA" id="ARBA00022603"/>
    </source>
</evidence>
<dbReference type="Gene3D" id="3.40.50.150">
    <property type="entry name" value="Vaccinia Virus protein VP39"/>
    <property type="match status" value="1"/>
</dbReference>
<dbReference type="CDD" id="cd11644">
    <property type="entry name" value="Precorrin-6Y-MT"/>
    <property type="match status" value="1"/>
</dbReference>
<dbReference type="OrthoDB" id="9787825at2"/>
<comment type="caution">
    <text evidence="7">The sequence shown here is derived from an EMBL/GenBank/DDBJ whole genome shotgun (WGS) entry which is preliminary data.</text>
</comment>
<evidence type="ECO:0000256" key="1">
    <source>
        <dbReference type="ARBA" id="ARBA00004953"/>
    </source>
</evidence>
<dbReference type="SUPFAM" id="SSF53335">
    <property type="entry name" value="S-adenosyl-L-methionine-dependent methyltransferases"/>
    <property type="match status" value="1"/>
</dbReference>
<dbReference type="GO" id="GO:0008276">
    <property type="term" value="F:protein methyltransferase activity"/>
    <property type="evidence" value="ECO:0007669"/>
    <property type="project" value="InterPro"/>
</dbReference>
<keyword evidence="2" id="KW-0169">Cobalamin biosynthesis</keyword>
<evidence type="ECO:0000256" key="4">
    <source>
        <dbReference type="ARBA" id="ARBA00022679"/>
    </source>
</evidence>
<dbReference type="PIRSF" id="PIRSF036428">
    <property type="entry name" value="CobL"/>
    <property type="match status" value="1"/>
</dbReference>
<dbReference type="GO" id="GO:0009236">
    <property type="term" value="P:cobalamin biosynthetic process"/>
    <property type="evidence" value="ECO:0007669"/>
    <property type="project" value="UniProtKB-KW"/>
</dbReference>
<keyword evidence="4" id="KW-0808">Transferase</keyword>
<dbReference type="GO" id="GO:0032259">
    <property type="term" value="P:methylation"/>
    <property type="evidence" value="ECO:0007669"/>
    <property type="project" value="UniProtKB-KW"/>
</dbReference>
<evidence type="ECO:0000259" key="6">
    <source>
        <dbReference type="Pfam" id="PF00590"/>
    </source>
</evidence>
<dbReference type="AlphaFoldDB" id="A0A918DEA1"/>
<evidence type="ECO:0000256" key="5">
    <source>
        <dbReference type="ARBA" id="ARBA00022691"/>
    </source>
</evidence>
<dbReference type="Gene3D" id="3.40.1010.10">
    <property type="entry name" value="Cobalt-precorrin-4 Transmethylase, Domain 1"/>
    <property type="match status" value="1"/>
</dbReference>
<proteinExistence type="predicted"/>
<name>A0A918DEA1_9RHOB</name>
<protein>
    <submittedName>
        <fullName evidence="7">Precorrin-6Y methyltransferase</fullName>
    </submittedName>
</protein>
<evidence type="ECO:0000313" key="7">
    <source>
        <dbReference type="EMBL" id="GGO34187.1"/>
    </source>
</evidence>
<dbReference type="InterPro" id="IPR006365">
    <property type="entry name" value="Cbl_synth_CobL"/>
</dbReference>
<dbReference type="InterPro" id="IPR012818">
    <property type="entry name" value="CbiE"/>
</dbReference>
<accession>A0A918DEA1</accession>
<keyword evidence="8" id="KW-1185">Reference proteome</keyword>
<gene>
    <name evidence="7" type="primary">cobL</name>
    <name evidence="7" type="ORF">GCM10010991_24620</name>
</gene>
<dbReference type="InterPro" id="IPR050714">
    <property type="entry name" value="Cobalamin_biosynth_MTase"/>
</dbReference>
<dbReference type="Proteomes" id="UP000598196">
    <property type="component" value="Unassembled WGS sequence"/>
</dbReference>